<dbReference type="Pfam" id="PF13360">
    <property type="entry name" value="PQQ_2"/>
    <property type="match status" value="1"/>
</dbReference>
<dbReference type="GO" id="GO:0005886">
    <property type="term" value="C:plasma membrane"/>
    <property type="evidence" value="ECO:0000318"/>
    <property type="project" value="GO_Central"/>
</dbReference>
<organism evidence="5">
    <name type="scientific">Brachypodium distachyon</name>
    <name type="common">Purple false brome</name>
    <name type="synonym">Trachynia distachya</name>
    <dbReference type="NCBI Taxonomy" id="15368"/>
    <lineage>
        <taxon>Eukaryota</taxon>
        <taxon>Viridiplantae</taxon>
        <taxon>Streptophyta</taxon>
        <taxon>Embryophyta</taxon>
        <taxon>Tracheophyta</taxon>
        <taxon>Spermatophyta</taxon>
        <taxon>Magnoliopsida</taxon>
        <taxon>Liliopsida</taxon>
        <taxon>Poales</taxon>
        <taxon>Poaceae</taxon>
        <taxon>BOP clade</taxon>
        <taxon>Pooideae</taxon>
        <taxon>Stipodae</taxon>
        <taxon>Brachypodieae</taxon>
        <taxon>Brachypodium</taxon>
    </lineage>
</organism>
<proteinExistence type="predicted"/>
<keyword evidence="2" id="KW-1133">Transmembrane helix</keyword>
<dbReference type="InterPro" id="IPR011047">
    <property type="entry name" value="Quinoprotein_ADH-like_sf"/>
</dbReference>
<feature type="signal peptide" evidence="3">
    <location>
        <begin position="1"/>
        <end position="21"/>
    </location>
</feature>
<keyword evidence="2" id="KW-0812">Transmembrane</keyword>
<dbReference type="KEGG" id="bdi:100834401"/>
<dbReference type="InterPro" id="IPR002372">
    <property type="entry name" value="PQQ_rpt_dom"/>
</dbReference>
<dbReference type="ExpressionAtlas" id="A0A0Q3GDU0">
    <property type="expression patterns" value="baseline"/>
</dbReference>
<reference evidence="6" key="3">
    <citation type="submission" date="2018-08" db="UniProtKB">
        <authorList>
            <consortium name="EnsemblPlants"/>
        </authorList>
    </citation>
    <scope>IDENTIFICATION</scope>
    <source>
        <strain evidence="6">cv. Bd21</strain>
    </source>
</reference>
<evidence type="ECO:0000313" key="5">
    <source>
        <dbReference type="EMBL" id="KQK08637.1"/>
    </source>
</evidence>
<feature type="transmembrane region" description="Helical" evidence="2">
    <location>
        <begin position="453"/>
        <end position="477"/>
    </location>
</feature>
<evidence type="ECO:0000313" key="6">
    <source>
        <dbReference type="EnsemblPlants" id="KQK08637"/>
    </source>
</evidence>
<dbReference type="AlphaFoldDB" id="A0A0Q3GDU0"/>
<reference evidence="5" key="2">
    <citation type="submission" date="2017-06" db="EMBL/GenBank/DDBJ databases">
        <title>WGS assembly of Brachypodium distachyon.</title>
        <authorList>
            <consortium name="The International Brachypodium Initiative"/>
            <person name="Lucas S."/>
            <person name="Harmon-Smith M."/>
            <person name="Lail K."/>
            <person name="Tice H."/>
            <person name="Grimwood J."/>
            <person name="Bruce D."/>
            <person name="Barry K."/>
            <person name="Shu S."/>
            <person name="Lindquist E."/>
            <person name="Wang M."/>
            <person name="Pitluck S."/>
            <person name="Vogel J.P."/>
            <person name="Garvin D.F."/>
            <person name="Mockler T.C."/>
            <person name="Schmutz J."/>
            <person name="Rokhsar D."/>
            <person name="Bevan M.W."/>
        </authorList>
    </citation>
    <scope>NUCLEOTIDE SEQUENCE</scope>
    <source>
        <strain evidence="5">Bd21</strain>
    </source>
</reference>
<dbReference type="EMBL" id="CM000881">
    <property type="protein sequence ID" value="KQK08637.1"/>
    <property type="molecule type" value="Genomic_DNA"/>
</dbReference>
<keyword evidence="2" id="KW-0472">Membrane</keyword>
<dbReference type="InterPro" id="IPR015943">
    <property type="entry name" value="WD40/YVTN_repeat-like_dom_sf"/>
</dbReference>
<sequence length="704" mass="77416">MATPLRCLCLLLCSLIGAARSAAPPALQRLKAIAAENAQMPPGVGRALSPPLIGHGGRIVACSGKNLLAFEPNGSIAWIVPLGYNCKQDVAPITEREKIYLVAEDKVIKITPRNLRTGDPATEVFFSYTSTPGRSEELIGLSTASSYSSLFLTIMNRGLFSFSLRNGQLLWSAGPVLDRFGYRIGCKGNISGCYFNSAPVVDQCEGTLYISNNEGQLYSMYIHSRKYRWIQDLSSIDKVMTIAPGNNGRLYVVLPRKSIVMGFDVLTGHISWQQSVGPLSNEKVLPAVDSNGWISIGSLDGTLYSVSPDGDIRKFLQRTSPNSVIHASPVLDCSGFSVYISQTIMEAKSSQTIGDYTYVSAMKPSSILFTLLAPATGTTYWTEKYPGELADLLSSSDLNYFTLDETILLTALSAGRIGSTIQCYTKRQKIAWTCRKSKPKFVHGDPGDHNHALLLFFFQLIVIVIQSVIVRFCCIFWRKKKLQHNGLQKFLEKRRSLHSKRRILGKIISELEQKAVEDASSNEILEQLGEMVKAKEGVERKLYTSYSLGRDVLGLRQRSSILPLYNGKHKSHSFHGAQRESITIFNTLSNTSSSEDRTTSSYSSGSGSCSGSSCEDMESDTRFNSAGEAGPSNTADVAVGAQGKCPADAEPSYRVFTNPLYVQGESSGESLSRRQEFLMETMHQGSAPTKRMWLKRRRTLSSTN</sequence>
<dbReference type="InterPro" id="IPR018391">
    <property type="entry name" value="PQQ_b-propeller_rpt"/>
</dbReference>
<feature type="chain" id="PRO_5043129141" description="Pyrrolo-quinoline quinone repeat domain-containing protein" evidence="3">
    <location>
        <begin position="22"/>
        <end position="704"/>
    </location>
</feature>
<evidence type="ECO:0000256" key="1">
    <source>
        <dbReference type="SAM" id="MobiDB-lite"/>
    </source>
</evidence>
<evidence type="ECO:0000313" key="7">
    <source>
        <dbReference type="Proteomes" id="UP000008810"/>
    </source>
</evidence>
<protein>
    <recommendedName>
        <fullName evidence="4">Pyrrolo-quinoline quinone repeat domain-containing protein</fullName>
    </recommendedName>
</protein>
<dbReference type="EnsemblPlants" id="KQK08637">
    <property type="protein sequence ID" value="KQK08637"/>
    <property type="gene ID" value="BRADI_2g42960v3"/>
</dbReference>
<evidence type="ECO:0000259" key="4">
    <source>
        <dbReference type="Pfam" id="PF13360"/>
    </source>
</evidence>
<name>A0A0Q3GDU0_BRADI</name>
<dbReference type="PANTHER" id="PTHR37253">
    <property type="entry name" value="PROTEIN GAMETE EXPRESSED 3"/>
    <property type="match status" value="1"/>
</dbReference>
<evidence type="ECO:0000256" key="2">
    <source>
        <dbReference type="SAM" id="Phobius"/>
    </source>
</evidence>
<accession>A0A0Q3GDU0</accession>
<dbReference type="GO" id="GO:0009793">
    <property type="term" value="P:embryo development ending in seed dormancy"/>
    <property type="evidence" value="ECO:0000318"/>
    <property type="project" value="GO_Central"/>
</dbReference>
<feature type="compositionally biased region" description="Low complexity" evidence="1">
    <location>
        <begin position="590"/>
        <end position="614"/>
    </location>
</feature>
<dbReference type="FunFam" id="2.130.10.10:FF:001929">
    <property type="entry name" value="Protein GAMETE EXPRESSED 3"/>
    <property type="match status" value="1"/>
</dbReference>
<dbReference type="InterPro" id="IPR045301">
    <property type="entry name" value="GEX3-like"/>
</dbReference>
<dbReference type="SUPFAM" id="SSF50998">
    <property type="entry name" value="Quinoprotein alcohol dehydrogenase-like"/>
    <property type="match status" value="1"/>
</dbReference>
<dbReference type="STRING" id="15368.A0A0Q3GDU0"/>
<dbReference type="PANTHER" id="PTHR37253:SF1">
    <property type="entry name" value="PROTEIN GAMETE EXPRESSED 3"/>
    <property type="match status" value="1"/>
</dbReference>
<evidence type="ECO:0000256" key="3">
    <source>
        <dbReference type="SAM" id="SignalP"/>
    </source>
</evidence>
<feature type="region of interest" description="Disordered" evidence="1">
    <location>
        <begin position="590"/>
        <end position="637"/>
    </location>
</feature>
<dbReference type="Proteomes" id="UP000008810">
    <property type="component" value="Chromosome 2"/>
</dbReference>
<reference evidence="5 6" key="1">
    <citation type="journal article" date="2010" name="Nature">
        <title>Genome sequencing and analysis of the model grass Brachypodium distachyon.</title>
        <authorList>
            <consortium name="International Brachypodium Initiative"/>
        </authorList>
    </citation>
    <scope>NUCLEOTIDE SEQUENCE [LARGE SCALE GENOMIC DNA]</scope>
    <source>
        <strain evidence="5 6">Bd21</strain>
    </source>
</reference>
<gene>
    <name evidence="5" type="ORF">BRADI_2g42960v3</name>
</gene>
<keyword evidence="7" id="KW-1185">Reference proteome</keyword>
<dbReference type="GO" id="GO:0010183">
    <property type="term" value="P:pollen tube guidance"/>
    <property type="evidence" value="ECO:0000318"/>
    <property type="project" value="GO_Central"/>
</dbReference>
<keyword evidence="3" id="KW-0732">Signal</keyword>
<dbReference type="OrthoDB" id="19653at2759"/>
<dbReference type="Gramene" id="KQK08637">
    <property type="protein sequence ID" value="KQK08637"/>
    <property type="gene ID" value="BRADI_2g42960v3"/>
</dbReference>
<feature type="domain" description="Pyrrolo-quinoline quinone repeat" evidence="4">
    <location>
        <begin position="53"/>
        <end position="274"/>
    </location>
</feature>
<dbReference type="FunCoup" id="A0A0Q3GDU0">
    <property type="interactions" value="1356"/>
</dbReference>
<dbReference type="Gene3D" id="2.130.10.10">
    <property type="entry name" value="YVTN repeat-like/Quinoprotein amine dehydrogenase"/>
    <property type="match status" value="1"/>
</dbReference>
<dbReference type="SMART" id="SM00564">
    <property type="entry name" value="PQQ"/>
    <property type="match status" value="4"/>
</dbReference>